<gene>
    <name evidence="2" type="ORF">EYF80_017209</name>
</gene>
<dbReference type="AlphaFoldDB" id="A0A4Z2I5Q1"/>
<evidence type="ECO:0000313" key="2">
    <source>
        <dbReference type="EMBL" id="TNN72602.1"/>
    </source>
</evidence>
<protein>
    <submittedName>
        <fullName evidence="2">Uncharacterized protein</fullName>
    </submittedName>
</protein>
<dbReference type="Proteomes" id="UP000314294">
    <property type="component" value="Unassembled WGS sequence"/>
</dbReference>
<comment type="caution">
    <text evidence="2">The sequence shown here is derived from an EMBL/GenBank/DDBJ whole genome shotgun (WGS) entry which is preliminary data.</text>
</comment>
<reference evidence="2 3" key="1">
    <citation type="submission" date="2019-03" db="EMBL/GenBank/DDBJ databases">
        <title>First draft genome of Liparis tanakae, snailfish: a comprehensive survey of snailfish specific genes.</title>
        <authorList>
            <person name="Kim W."/>
            <person name="Song I."/>
            <person name="Jeong J.-H."/>
            <person name="Kim D."/>
            <person name="Kim S."/>
            <person name="Ryu S."/>
            <person name="Song J.Y."/>
            <person name="Lee S.K."/>
        </authorList>
    </citation>
    <scope>NUCLEOTIDE SEQUENCE [LARGE SCALE GENOMIC DNA]</scope>
    <source>
        <tissue evidence="2">Muscle</tissue>
    </source>
</reference>
<proteinExistence type="predicted"/>
<keyword evidence="3" id="KW-1185">Reference proteome</keyword>
<feature type="region of interest" description="Disordered" evidence="1">
    <location>
        <begin position="456"/>
        <end position="479"/>
    </location>
</feature>
<evidence type="ECO:0000313" key="3">
    <source>
        <dbReference type="Proteomes" id="UP000314294"/>
    </source>
</evidence>
<sequence>MKRGNTLVITECDSQRALLAVLMQVRMSYSRLLRPVSLATRWLRDHGHLNGDVLQLILLRGRENTRVVYKSSLTNSCITALRFELHRQESNVRPKQKELEHSNEPHYTFMFVCVKLLGFHKIVTHEAKPPFLFLTVAKQVKETHLLQLSLETVQGCEPLDTLILGAQSASGLTLVKREKTLRKGSMPSVMFTLPSIAHCSGMGICCSVSRQNSLMASILSLKWMKSLSASSRSSVPLLSPPSASLAALSRAAGTAIEASPFGFLSTGGVASRFCEIMSVLEKVLSGLGSEPSASSPPVSELMERDRTAWRARLLDLRETRQQKHSPWPGSLPAAAALTPDLPREDIHEETAGTPHPPCNSECLCPPHLPSVAVLSSSRLPSSRAIAVNELLILRVAVGERSDLQQQRVVKAVVHAAQAGHQVDQHAAGMSLERGGDTERKMLFKICGRMELSEEPENTDVRGVRREFKPPGVPAALSGG</sequence>
<dbReference type="EMBL" id="SRLO01000135">
    <property type="protein sequence ID" value="TNN72602.1"/>
    <property type="molecule type" value="Genomic_DNA"/>
</dbReference>
<feature type="compositionally biased region" description="Basic and acidic residues" evidence="1">
    <location>
        <begin position="458"/>
        <end position="468"/>
    </location>
</feature>
<name>A0A4Z2I5Q1_9TELE</name>
<accession>A0A4Z2I5Q1</accession>
<evidence type="ECO:0000256" key="1">
    <source>
        <dbReference type="SAM" id="MobiDB-lite"/>
    </source>
</evidence>
<organism evidence="2 3">
    <name type="scientific">Liparis tanakae</name>
    <name type="common">Tanaka's snailfish</name>
    <dbReference type="NCBI Taxonomy" id="230148"/>
    <lineage>
        <taxon>Eukaryota</taxon>
        <taxon>Metazoa</taxon>
        <taxon>Chordata</taxon>
        <taxon>Craniata</taxon>
        <taxon>Vertebrata</taxon>
        <taxon>Euteleostomi</taxon>
        <taxon>Actinopterygii</taxon>
        <taxon>Neopterygii</taxon>
        <taxon>Teleostei</taxon>
        <taxon>Neoteleostei</taxon>
        <taxon>Acanthomorphata</taxon>
        <taxon>Eupercaria</taxon>
        <taxon>Perciformes</taxon>
        <taxon>Cottioidei</taxon>
        <taxon>Cottales</taxon>
        <taxon>Liparidae</taxon>
        <taxon>Liparis</taxon>
    </lineage>
</organism>